<dbReference type="GO" id="GO:0016020">
    <property type="term" value="C:membrane"/>
    <property type="evidence" value="ECO:0007669"/>
    <property type="project" value="UniProtKB-SubCell"/>
</dbReference>
<reference evidence="12 13" key="1">
    <citation type="journal article" date="2018" name="Gigascience">
        <title>Genomes of trombidid mites reveal novel predicted allergens and laterally-transferred genes associated with secondary metabolism.</title>
        <authorList>
            <person name="Dong X."/>
            <person name="Chaisiri K."/>
            <person name="Xia D."/>
            <person name="Armstrong S.D."/>
            <person name="Fang Y."/>
            <person name="Donnelly M.J."/>
            <person name="Kadowaki T."/>
            <person name="McGarry J.W."/>
            <person name="Darby A.C."/>
            <person name="Makepeace B.L."/>
        </authorList>
    </citation>
    <scope>NUCLEOTIDE SEQUENCE [LARGE SCALE GENOMIC DNA]</scope>
    <source>
        <strain evidence="12">UoL-UT</strain>
    </source>
</reference>
<dbReference type="Proteomes" id="UP000288716">
    <property type="component" value="Unassembled WGS sequence"/>
</dbReference>
<name>A0A443RYP9_9ACAR</name>
<dbReference type="STRING" id="299467.A0A443RYP9"/>
<accession>A0A443RYP9</accession>
<dbReference type="PANTHER" id="PTHR18966">
    <property type="entry name" value="IONOTROPIC GLUTAMATE RECEPTOR"/>
    <property type="match status" value="1"/>
</dbReference>
<feature type="domain" description="Ionotropic glutamate receptor L-glutamate and glycine-binding" evidence="11">
    <location>
        <begin position="157"/>
        <end position="211"/>
    </location>
</feature>
<dbReference type="InterPro" id="IPR015683">
    <property type="entry name" value="Ionotropic_Glu_rcpt"/>
</dbReference>
<evidence type="ECO:0000256" key="7">
    <source>
        <dbReference type="ARBA" id="ARBA00023170"/>
    </source>
</evidence>
<keyword evidence="3" id="KW-0812">Transmembrane</keyword>
<keyword evidence="13" id="KW-1185">Reference proteome</keyword>
<dbReference type="Pfam" id="PF10613">
    <property type="entry name" value="Lig_chan-Glu_bd"/>
    <property type="match status" value="1"/>
</dbReference>
<evidence type="ECO:0000256" key="5">
    <source>
        <dbReference type="ARBA" id="ARBA00023065"/>
    </source>
</evidence>
<dbReference type="GO" id="GO:0015276">
    <property type="term" value="F:ligand-gated monoatomic ion channel activity"/>
    <property type="evidence" value="ECO:0007669"/>
    <property type="project" value="InterPro"/>
</dbReference>
<keyword evidence="5" id="KW-0406">Ion transport</keyword>
<proteinExistence type="predicted"/>
<evidence type="ECO:0000256" key="8">
    <source>
        <dbReference type="ARBA" id="ARBA00023180"/>
    </source>
</evidence>
<dbReference type="SUPFAM" id="SSF53850">
    <property type="entry name" value="Periplasmic binding protein-like II"/>
    <property type="match status" value="1"/>
</dbReference>
<evidence type="ECO:0000256" key="2">
    <source>
        <dbReference type="ARBA" id="ARBA00022448"/>
    </source>
</evidence>
<keyword evidence="7 12" id="KW-0675">Receptor</keyword>
<keyword evidence="10" id="KW-0407">Ion channel</keyword>
<dbReference type="SMART" id="SM00918">
    <property type="entry name" value="Lig_chan-Glu_bd"/>
    <property type="match status" value="1"/>
</dbReference>
<evidence type="ECO:0000259" key="11">
    <source>
        <dbReference type="SMART" id="SM00918"/>
    </source>
</evidence>
<keyword evidence="8" id="KW-0325">Glycoprotein</keyword>
<comment type="caution">
    <text evidence="12">The sequence shown here is derived from an EMBL/GenBank/DDBJ whole genome shotgun (WGS) entry which is preliminary data.</text>
</comment>
<dbReference type="OrthoDB" id="6503370at2759"/>
<keyword evidence="2" id="KW-0813">Transport</keyword>
<evidence type="ECO:0000256" key="3">
    <source>
        <dbReference type="ARBA" id="ARBA00022692"/>
    </source>
</evidence>
<dbReference type="VEuPathDB" id="VectorBase:LDEU011686"/>
<evidence type="ECO:0000256" key="9">
    <source>
        <dbReference type="ARBA" id="ARBA00023286"/>
    </source>
</evidence>
<sequence length="270" mass="31668">MLSYRHNKNKSKHCLIKQKKYTVCETAKLESKTLKLFSQKSRIFNQFDWIIIIAKEQQFLQLSLFTIQHNVIIAESGVFPERRLLCNVSDCKINEPKSRVFFYSTHSTSTGLCFDCVGFWSKDESVVDENKVYGFLRKNLTYLLKKPIRVAAYGDLPALKVTPEPHGYVIDVLKLLQSTLHFEISSTTKPIKYGKKENDGEWSGMFGQLQNDEIDVAVGDITINIERMEVCDFTIPIYRDRVKFFYRTEQLYRFRVDRSMLMFYPFQIEV</sequence>
<evidence type="ECO:0000313" key="13">
    <source>
        <dbReference type="Proteomes" id="UP000288716"/>
    </source>
</evidence>
<dbReference type="AlphaFoldDB" id="A0A443RYP9"/>
<keyword evidence="4" id="KW-1133">Transmembrane helix</keyword>
<evidence type="ECO:0000256" key="10">
    <source>
        <dbReference type="ARBA" id="ARBA00023303"/>
    </source>
</evidence>
<dbReference type="InterPro" id="IPR019594">
    <property type="entry name" value="Glu/Gly-bd"/>
</dbReference>
<gene>
    <name evidence="12" type="ORF">B4U80_14286</name>
</gene>
<protein>
    <submittedName>
        <fullName evidence="12">Glutamate receptor ionotropic: kainate 2-like protein</fullName>
    </submittedName>
</protein>
<comment type="subcellular location">
    <subcellularLocation>
        <location evidence="1">Membrane</location>
        <topology evidence="1">Multi-pass membrane protein</topology>
    </subcellularLocation>
</comment>
<keyword evidence="6" id="KW-0472">Membrane</keyword>
<evidence type="ECO:0000256" key="4">
    <source>
        <dbReference type="ARBA" id="ARBA00022989"/>
    </source>
</evidence>
<dbReference type="Gene3D" id="3.40.190.10">
    <property type="entry name" value="Periplasmic binding protein-like II"/>
    <property type="match status" value="1"/>
</dbReference>
<organism evidence="12 13">
    <name type="scientific">Leptotrombidium deliense</name>
    <dbReference type="NCBI Taxonomy" id="299467"/>
    <lineage>
        <taxon>Eukaryota</taxon>
        <taxon>Metazoa</taxon>
        <taxon>Ecdysozoa</taxon>
        <taxon>Arthropoda</taxon>
        <taxon>Chelicerata</taxon>
        <taxon>Arachnida</taxon>
        <taxon>Acari</taxon>
        <taxon>Acariformes</taxon>
        <taxon>Trombidiformes</taxon>
        <taxon>Prostigmata</taxon>
        <taxon>Anystina</taxon>
        <taxon>Parasitengona</taxon>
        <taxon>Trombiculoidea</taxon>
        <taxon>Trombiculidae</taxon>
        <taxon>Leptotrombidium</taxon>
    </lineage>
</organism>
<keyword evidence="9" id="KW-1071">Ligand-gated ion channel</keyword>
<evidence type="ECO:0000313" key="12">
    <source>
        <dbReference type="EMBL" id="RWS20354.1"/>
    </source>
</evidence>
<evidence type="ECO:0000256" key="6">
    <source>
        <dbReference type="ARBA" id="ARBA00023136"/>
    </source>
</evidence>
<evidence type="ECO:0000256" key="1">
    <source>
        <dbReference type="ARBA" id="ARBA00004141"/>
    </source>
</evidence>
<dbReference type="EMBL" id="NCKV01018108">
    <property type="protein sequence ID" value="RWS20354.1"/>
    <property type="molecule type" value="Genomic_DNA"/>
</dbReference>